<dbReference type="PANTHER" id="PTHR34699">
    <property type="match status" value="1"/>
</dbReference>
<evidence type="ECO:0000313" key="13">
    <source>
        <dbReference type="EMBL" id="PIV00520.1"/>
    </source>
</evidence>
<dbReference type="PANTHER" id="PTHR34699:SF2">
    <property type="entry name" value="NON-CANONICAL PURINE NTP PHOSPHATASE_PRRC1 DOMAIN-CONTAINING PROTEIN"/>
    <property type="match status" value="1"/>
</dbReference>
<evidence type="ECO:0000256" key="2">
    <source>
        <dbReference type="ARBA" id="ARBA00001946"/>
    </source>
</evidence>
<evidence type="ECO:0000256" key="7">
    <source>
        <dbReference type="ARBA" id="ARBA00023080"/>
    </source>
</evidence>
<comment type="catalytic activity">
    <reaction evidence="11">
        <text>XTP + H2O = XDP + phosphate + H(+)</text>
        <dbReference type="Rhea" id="RHEA:28406"/>
        <dbReference type="ChEBI" id="CHEBI:15377"/>
        <dbReference type="ChEBI" id="CHEBI:15378"/>
        <dbReference type="ChEBI" id="CHEBI:43474"/>
        <dbReference type="ChEBI" id="CHEBI:59884"/>
        <dbReference type="ChEBI" id="CHEBI:61314"/>
        <dbReference type="EC" id="3.6.1.73"/>
    </reaction>
</comment>
<dbReference type="GO" id="GO:0046872">
    <property type="term" value="F:metal ion binding"/>
    <property type="evidence" value="ECO:0007669"/>
    <property type="project" value="UniProtKB-KW"/>
</dbReference>
<keyword evidence="6" id="KW-0460">Magnesium</keyword>
<dbReference type="InterPro" id="IPR050299">
    <property type="entry name" value="YjjX_NTPase"/>
</dbReference>
<comment type="cofactor">
    <cofactor evidence="2">
        <name>Mg(2+)</name>
        <dbReference type="ChEBI" id="CHEBI:18420"/>
    </cofactor>
</comment>
<dbReference type="InterPro" id="IPR026533">
    <property type="entry name" value="NTPase/PRRC1"/>
</dbReference>
<organism evidence="13 14">
    <name type="scientific">Candidatus Shapirobacteria bacterium CG03_land_8_20_14_0_80_39_12</name>
    <dbReference type="NCBI Taxonomy" id="1974879"/>
    <lineage>
        <taxon>Bacteria</taxon>
        <taxon>Candidatus Shapironibacteriota</taxon>
    </lineage>
</organism>
<evidence type="ECO:0000259" key="12">
    <source>
        <dbReference type="Pfam" id="PF01931"/>
    </source>
</evidence>
<comment type="caution">
    <text evidence="13">The sequence shown here is derived from an EMBL/GenBank/DDBJ whole genome shotgun (WGS) entry which is preliminary data.</text>
</comment>
<keyword evidence="4" id="KW-0547">Nucleotide-binding</keyword>
<dbReference type="InterPro" id="IPR029001">
    <property type="entry name" value="ITPase-like_fam"/>
</dbReference>
<keyword evidence="3" id="KW-0479">Metal-binding</keyword>
<keyword evidence="8" id="KW-0464">Manganese</keyword>
<feature type="domain" description="Non-canonical purine NTP phosphatase/PRRC1" evidence="12">
    <location>
        <begin position="7"/>
        <end position="110"/>
    </location>
</feature>
<evidence type="ECO:0000256" key="6">
    <source>
        <dbReference type="ARBA" id="ARBA00022842"/>
    </source>
</evidence>
<evidence type="ECO:0000256" key="8">
    <source>
        <dbReference type="ARBA" id="ARBA00023211"/>
    </source>
</evidence>
<keyword evidence="5" id="KW-0378">Hydrolase</keyword>
<dbReference type="Proteomes" id="UP000229631">
    <property type="component" value="Unassembled WGS sequence"/>
</dbReference>
<reference evidence="14" key="1">
    <citation type="submission" date="2017-09" db="EMBL/GenBank/DDBJ databases">
        <title>Depth-based differentiation of microbial function through sediment-hosted aquifers and enrichment of novel symbionts in the deep terrestrial subsurface.</title>
        <authorList>
            <person name="Probst A.J."/>
            <person name="Ladd B."/>
            <person name="Jarett J.K."/>
            <person name="Geller-Mcgrath D.E."/>
            <person name="Sieber C.M.K."/>
            <person name="Emerson J.B."/>
            <person name="Anantharaman K."/>
            <person name="Thomas B.C."/>
            <person name="Malmstrom R."/>
            <person name="Stieglmeier M."/>
            <person name="Klingl A."/>
            <person name="Woyke T."/>
            <person name="Ryan C.M."/>
            <person name="Banfield J.F."/>
        </authorList>
    </citation>
    <scope>NUCLEOTIDE SEQUENCE [LARGE SCALE GENOMIC DNA]</scope>
</reference>
<dbReference type="SUPFAM" id="SSF52972">
    <property type="entry name" value="ITPase-like"/>
    <property type="match status" value="1"/>
</dbReference>
<dbReference type="Pfam" id="PF01931">
    <property type="entry name" value="NTPase_I-T"/>
    <property type="match status" value="1"/>
</dbReference>
<keyword evidence="7" id="KW-0546">Nucleotide metabolism</keyword>
<dbReference type="AlphaFoldDB" id="A0A2M7BBS9"/>
<dbReference type="EMBL" id="PEVC01000051">
    <property type="protein sequence ID" value="PIV00520.1"/>
    <property type="molecule type" value="Genomic_DNA"/>
</dbReference>
<evidence type="ECO:0000256" key="10">
    <source>
        <dbReference type="ARBA" id="ARBA00048174"/>
    </source>
</evidence>
<dbReference type="GO" id="GO:0006772">
    <property type="term" value="P:thiamine metabolic process"/>
    <property type="evidence" value="ECO:0007669"/>
    <property type="project" value="TreeGrafter"/>
</dbReference>
<dbReference type="GO" id="GO:0000166">
    <property type="term" value="F:nucleotide binding"/>
    <property type="evidence" value="ECO:0007669"/>
    <property type="project" value="UniProtKB-KW"/>
</dbReference>
<protein>
    <recommendedName>
        <fullName evidence="9">inosine/xanthosine triphosphatase</fullName>
        <ecNumber evidence="9">3.6.1.73</ecNumber>
    </recommendedName>
</protein>
<name>A0A2M7BBS9_9BACT</name>
<evidence type="ECO:0000256" key="3">
    <source>
        <dbReference type="ARBA" id="ARBA00022723"/>
    </source>
</evidence>
<dbReference type="Gene3D" id="3.90.950.10">
    <property type="match status" value="1"/>
</dbReference>
<evidence type="ECO:0000256" key="4">
    <source>
        <dbReference type="ARBA" id="ARBA00022741"/>
    </source>
</evidence>
<evidence type="ECO:0000256" key="1">
    <source>
        <dbReference type="ARBA" id="ARBA00001936"/>
    </source>
</evidence>
<accession>A0A2M7BBS9</accession>
<gene>
    <name evidence="13" type="ORF">COS54_02905</name>
</gene>
<comment type="cofactor">
    <cofactor evidence="1">
        <name>Mn(2+)</name>
        <dbReference type="ChEBI" id="CHEBI:29035"/>
    </cofactor>
</comment>
<dbReference type="EC" id="3.6.1.73" evidence="9"/>
<evidence type="ECO:0000256" key="11">
    <source>
        <dbReference type="ARBA" id="ARBA00048781"/>
    </source>
</evidence>
<dbReference type="GO" id="GO:0009117">
    <property type="term" value="P:nucleotide metabolic process"/>
    <property type="evidence" value="ECO:0007669"/>
    <property type="project" value="UniProtKB-KW"/>
</dbReference>
<evidence type="ECO:0000256" key="9">
    <source>
        <dbReference type="ARBA" id="ARBA00038901"/>
    </source>
</evidence>
<dbReference type="GO" id="GO:0103023">
    <property type="term" value="F:ITPase activity"/>
    <property type="evidence" value="ECO:0007669"/>
    <property type="project" value="UniProtKB-EC"/>
</dbReference>
<evidence type="ECO:0000313" key="14">
    <source>
        <dbReference type="Proteomes" id="UP000229631"/>
    </source>
</evidence>
<comment type="catalytic activity">
    <reaction evidence="10">
        <text>ITP + H2O = IDP + phosphate + H(+)</text>
        <dbReference type="Rhea" id="RHEA:28330"/>
        <dbReference type="ChEBI" id="CHEBI:15377"/>
        <dbReference type="ChEBI" id="CHEBI:15378"/>
        <dbReference type="ChEBI" id="CHEBI:43474"/>
        <dbReference type="ChEBI" id="CHEBI:58280"/>
        <dbReference type="ChEBI" id="CHEBI:61402"/>
        <dbReference type="EC" id="3.6.1.73"/>
    </reaction>
</comment>
<sequence length="114" mass="12134">MTIVAIGSQNPVKVNCTKKAFSSYLPKAKFEFISITVPSGVSDQPFSDKECILGAKNRAQRVLKSAKSDYGVGIEGGIIKINGDYFARAWVVVVNEKGAVGLGSSLSAPVRQNI</sequence>
<evidence type="ECO:0000256" key="5">
    <source>
        <dbReference type="ARBA" id="ARBA00022801"/>
    </source>
</evidence>
<proteinExistence type="predicted"/>